<dbReference type="Proteomes" id="UP001234989">
    <property type="component" value="Chromosome 4"/>
</dbReference>
<protein>
    <submittedName>
        <fullName evidence="1">Uncharacterized protein</fullName>
    </submittedName>
</protein>
<accession>A0AAF0QRH9</accession>
<organism evidence="1 2">
    <name type="scientific">Solanum verrucosum</name>
    <dbReference type="NCBI Taxonomy" id="315347"/>
    <lineage>
        <taxon>Eukaryota</taxon>
        <taxon>Viridiplantae</taxon>
        <taxon>Streptophyta</taxon>
        <taxon>Embryophyta</taxon>
        <taxon>Tracheophyta</taxon>
        <taxon>Spermatophyta</taxon>
        <taxon>Magnoliopsida</taxon>
        <taxon>eudicotyledons</taxon>
        <taxon>Gunneridae</taxon>
        <taxon>Pentapetalae</taxon>
        <taxon>asterids</taxon>
        <taxon>lamiids</taxon>
        <taxon>Solanales</taxon>
        <taxon>Solanaceae</taxon>
        <taxon>Solanoideae</taxon>
        <taxon>Solaneae</taxon>
        <taxon>Solanum</taxon>
    </lineage>
</organism>
<gene>
    <name evidence="1" type="ORF">MTR67_018079</name>
</gene>
<proteinExistence type="predicted"/>
<dbReference type="EMBL" id="CP133615">
    <property type="protein sequence ID" value="WMV24694.1"/>
    <property type="molecule type" value="Genomic_DNA"/>
</dbReference>
<name>A0AAF0QRH9_SOLVR</name>
<sequence>MPEHIADLHSCWVRRGGSTSQKKWWSMIPSCIWWTIWRERNKRCMENTVESVQKIKWRCMKTFCFWCKEESIEDAGQILNFLFFISLVAIS</sequence>
<reference evidence="1" key="1">
    <citation type="submission" date="2023-08" db="EMBL/GenBank/DDBJ databases">
        <title>A de novo genome assembly of Solanum verrucosum Schlechtendal, a Mexican diploid species geographically isolated from the other diploid A-genome species in potato relatives.</title>
        <authorList>
            <person name="Hosaka K."/>
        </authorList>
    </citation>
    <scope>NUCLEOTIDE SEQUENCE</scope>
    <source>
        <tissue evidence="1">Young leaves</tissue>
    </source>
</reference>
<dbReference type="AlphaFoldDB" id="A0AAF0QRH9"/>
<evidence type="ECO:0000313" key="2">
    <source>
        <dbReference type="Proteomes" id="UP001234989"/>
    </source>
</evidence>
<keyword evidence="2" id="KW-1185">Reference proteome</keyword>
<evidence type="ECO:0000313" key="1">
    <source>
        <dbReference type="EMBL" id="WMV24694.1"/>
    </source>
</evidence>